<organism evidence="1 2">
    <name type="scientific">Solitalea koreensis</name>
    <dbReference type="NCBI Taxonomy" id="543615"/>
    <lineage>
        <taxon>Bacteria</taxon>
        <taxon>Pseudomonadati</taxon>
        <taxon>Bacteroidota</taxon>
        <taxon>Sphingobacteriia</taxon>
        <taxon>Sphingobacteriales</taxon>
        <taxon>Sphingobacteriaceae</taxon>
        <taxon>Solitalea</taxon>
    </lineage>
</organism>
<dbReference type="InterPro" id="IPR017504">
    <property type="entry name" value="CHP03067_Planctomycetes"/>
</dbReference>
<dbReference type="OrthoDB" id="678070at2"/>
<dbReference type="NCBIfam" id="TIGR03067">
    <property type="entry name" value="Planc_TIGR03067"/>
    <property type="match status" value="1"/>
</dbReference>
<name>A0A521CGL7_9SPHI</name>
<accession>A0A521CGL7</accession>
<evidence type="ECO:0000313" key="1">
    <source>
        <dbReference type="EMBL" id="SMO58515.1"/>
    </source>
</evidence>
<dbReference type="AlphaFoldDB" id="A0A521CGL7"/>
<reference evidence="1 2" key="1">
    <citation type="submission" date="2017-05" db="EMBL/GenBank/DDBJ databases">
        <authorList>
            <person name="Varghese N."/>
            <person name="Submissions S."/>
        </authorList>
    </citation>
    <scope>NUCLEOTIDE SEQUENCE [LARGE SCALE GENOMIC DNA]</scope>
    <source>
        <strain evidence="1 2">DSM 21342</strain>
    </source>
</reference>
<keyword evidence="2" id="KW-1185">Reference proteome</keyword>
<gene>
    <name evidence="1" type="ORF">SAMN06265350_10442</name>
</gene>
<protein>
    <submittedName>
        <fullName evidence="1">Uncharacterized domain TIGR03067 protein</fullName>
    </submittedName>
</protein>
<dbReference type="EMBL" id="FXSZ01000004">
    <property type="protein sequence ID" value="SMO58515.1"/>
    <property type="molecule type" value="Genomic_DNA"/>
</dbReference>
<sequence length="119" mass="13182">MMKSIQGTWVPVEAELAGIGMLDEKLDSTILTIRDDCYAVSSGGMSDIGKISIGTERNPMTMNITGTEGANADKIIRAIFKFEQEDLIVCYNLNGGDRPLEFSTHQSTFQCLVRYRRAL</sequence>
<proteinExistence type="predicted"/>
<evidence type="ECO:0000313" key="2">
    <source>
        <dbReference type="Proteomes" id="UP000315971"/>
    </source>
</evidence>
<dbReference type="Proteomes" id="UP000315971">
    <property type="component" value="Unassembled WGS sequence"/>
</dbReference>